<dbReference type="EMBL" id="CP012333">
    <property type="protein sequence ID" value="AKV00181.1"/>
    <property type="molecule type" value="Genomic_DNA"/>
</dbReference>
<proteinExistence type="predicted"/>
<dbReference type="Proteomes" id="UP000064967">
    <property type="component" value="Chromosome"/>
</dbReference>
<dbReference type="STRING" id="1391654.AKJ09_06844"/>
<dbReference type="SUPFAM" id="SSF54427">
    <property type="entry name" value="NTF2-like"/>
    <property type="match status" value="1"/>
</dbReference>
<dbReference type="AlphaFoldDB" id="A0A0K1Q2Z0"/>
<accession>A0A0K1Q2Z0</accession>
<dbReference type="InterPro" id="IPR037401">
    <property type="entry name" value="SnoaL-like"/>
</dbReference>
<dbReference type="Pfam" id="PF12680">
    <property type="entry name" value="SnoaL_2"/>
    <property type="match status" value="1"/>
</dbReference>
<dbReference type="KEGG" id="llu:AKJ09_06844"/>
<evidence type="ECO:0000313" key="3">
    <source>
        <dbReference type="Proteomes" id="UP000064967"/>
    </source>
</evidence>
<dbReference type="Gene3D" id="3.10.450.50">
    <property type="match status" value="1"/>
</dbReference>
<name>A0A0K1Q2Z0_9BACT</name>
<organism evidence="2 3">
    <name type="scientific">Labilithrix luteola</name>
    <dbReference type="NCBI Taxonomy" id="1391654"/>
    <lineage>
        <taxon>Bacteria</taxon>
        <taxon>Pseudomonadati</taxon>
        <taxon>Myxococcota</taxon>
        <taxon>Polyangia</taxon>
        <taxon>Polyangiales</taxon>
        <taxon>Labilitrichaceae</taxon>
        <taxon>Labilithrix</taxon>
    </lineage>
</organism>
<gene>
    <name evidence="2" type="ORF">AKJ09_06844</name>
</gene>
<evidence type="ECO:0000259" key="1">
    <source>
        <dbReference type="Pfam" id="PF12680"/>
    </source>
</evidence>
<keyword evidence="3" id="KW-1185">Reference proteome</keyword>
<reference evidence="2 3" key="1">
    <citation type="submission" date="2015-08" db="EMBL/GenBank/DDBJ databases">
        <authorList>
            <person name="Babu N.S."/>
            <person name="Beckwith C.J."/>
            <person name="Beseler K.G."/>
            <person name="Brison A."/>
            <person name="Carone J.V."/>
            <person name="Caskin T.P."/>
            <person name="Diamond M."/>
            <person name="Durham M.E."/>
            <person name="Foxe J.M."/>
            <person name="Go M."/>
            <person name="Henderson B.A."/>
            <person name="Jones I.B."/>
            <person name="McGettigan J.A."/>
            <person name="Micheletti S.J."/>
            <person name="Nasrallah M.E."/>
            <person name="Ortiz D."/>
            <person name="Piller C.R."/>
            <person name="Privatt S.R."/>
            <person name="Schneider S.L."/>
            <person name="Sharp S."/>
            <person name="Smith T.C."/>
            <person name="Stanton J.D."/>
            <person name="Ullery H.E."/>
            <person name="Wilson R.J."/>
            <person name="Serrano M.G."/>
            <person name="Buck G."/>
            <person name="Lee V."/>
            <person name="Wang Y."/>
            <person name="Carvalho R."/>
            <person name="Voegtly L."/>
            <person name="Shi R."/>
            <person name="Duckworth R."/>
            <person name="Johnson A."/>
            <person name="Loviza R."/>
            <person name="Walstead R."/>
            <person name="Shah Z."/>
            <person name="Kiflezghi M."/>
            <person name="Wade K."/>
            <person name="Ball S.L."/>
            <person name="Bradley K.W."/>
            <person name="Asai D.J."/>
            <person name="Bowman C.A."/>
            <person name="Russell D.A."/>
            <person name="Pope W.H."/>
            <person name="Jacobs-Sera D."/>
            <person name="Hendrix R.W."/>
            <person name="Hatfull G.F."/>
        </authorList>
    </citation>
    <scope>NUCLEOTIDE SEQUENCE [LARGE SCALE GENOMIC DNA]</scope>
    <source>
        <strain evidence="2 3">DSM 27648</strain>
    </source>
</reference>
<evidence type="ECO:0000313" key="2">
    <source>
        <dbReference type="EMBL" id="AKV00181.1"/>
    </source>
</evidence>
<protein>
    <recommendedName>
        <fullName evidence="1">SnoaL-like domain-containing protein</fullName>
    </recommendedName>
</protein>
<dbReference type="InterPro" id="IPR032710">
    <property type="entry name" value="NTF2-like_dom_sf"/>
</dbReference>
<feature type="domain" description="SnoaL-like" evidence="1">
    <location>
        <begin position="2"/>
        <end position="112"/>
    </location>
</feature>
<sequence>MVERYLRLLGTGATPAELAASFSEDVDWYIAGHVEAVPWLGRRHGRAGVADFFRQFREGVRQVRVHLEEPLVNGDRAVVLGSFDSLLTASGRVVSSEGAVVMTVRDGLIVHYRVLEDSYAVAQTIGDSSAASGSPARDT</sequence>